<organism evidence="1 2">
    <name type="scientific">Discina gigas</name>
    <dbReference type="NCBI Taxonomy" id="1032678"/>
    <lineage>
        <taxon>Eukaryota</taxon>
        <taxon>Fungi</taxon>
        <taxon>Dikarya</taxon>
        <taxon>Ascomycota</taxon>
        <taxon>Pezizomycotina</taxon>
        <taxon>Pezizomycetes</taxon>
        <taxon>Pezizales</taxon>
        <taxon>Discinaceae</taxon>
        <taxon>Discina</taxon>
    </lineage>
</organism>
<dbReference type="Proteomes" id="UP001447188">
    <property type="component" value="Unassembled WGS sequence"/>
</dbReference>
<proteinExistence type="predicted"/>
<evidence type="ECO:0000313" key="1">
    <source>
        <dbReference type="EMBL" id="KAL0636394.1"/>
    </source>
</evidence>
<name>A0ABR3GKD0_9PEZI</name>
<accession>A0ABR3GKD0</accession>
<keyword evidence="2" id="KW-1185">Reference proteome</keyword>
<dbReference type="EMBL" id="JBBBZM010000051">
    <property type="protein sequence ID" value="KAL0636394.1"/>
    <property type="molecule type" value="Genomic_DNA"/>
</dbReference>
<evidence type="ECO:0000313" key="2">
    <source>
        <dbReference type="Proteomes" id="UP001447188"/>
    </source>
</evidence>
<comment type="caution">
    <text evidence="1">The sequence shown here is derived from an EMBL/GenBank/DDBJ whole genome shotgun (WGS) entry which is preliminary data.</text>
</comment>
<sequence>MHLMRLGCDVIINNLLPLLSQEDLFALTAVDSQLLNRIGHLRFQKTKVAKIKGFIIDYLQPATLDTIAHLTLNGNNTENNIIFGSNNFKGVISATLVTPIRKGQIANFSHFVRRLSHLIELSDADDEEVTSLSALPAGYLNRLHTLSLELSLLGNLSNLLNVSLYLTKLTYLPDVDFEDVECYQDHAHSVKSLLKLCSDRTIMPGLRLLHVHLGNSSNPMLRTTREQILDSIWLAAGAHGGWKLFANMPDNSIGVPYPAAYEVYWSQKYWEFCMRPSEFEGFKKCCNSLVVYPHLDQFVSGKINFNIVEVPPLGALTGTYIDGLNIETDGEANLCGFFQVMNKHTTAITIKLTKCWGSVGSTKYSTDQFHRVTAMRIQGPSTIESGVARGYDENIVATLTSFLCLNNWNNLDNLSLPIQAFQAPSLNDAGSVVLSFAACGTDVGGYSLTWLSSCNSLRAMQFTDWAACYECNLANDISFEGGLRHLPPSVVFVLVSGYYRCVERDSAHWVGVVKGSIMAALHAKRADMVVSVRRLRVGNL</sequence>
<gene>
    <name evidence="1" type="ORF">Q9L58_004644</name>
</gene>
<protein>
    <submittedName>
        <fullName evidence="1">Uncharacterized protein</fullName>
    </submittedName>
</protein>
<reference evidence="1 2" key="1">
    <citation type="submission" date="2024-02" db="EMBL/GenBank/DDBJ databases">
        <title>Discinaceae phylogenomics.</title>
        <authorList>
            <person name="Dirks A.C."/>
            <person name="James T.Y."/>
        </authorList>
    </citation>
    <scope>NUCLEOTIDE SEQUENCE [LARGE SCALE GENOMIC DNA]</scope>
    <source>
        <strain evidence="1 2">ACD0624</strain>
    </source>
</reference>